<sequence length="41" mass="4201">MLRVMVISTAPVTCSVRLASVCGGGALLVVQSPGGLVVWWS</sequence>
<comment type="caution">
    <text evidence="1">The sequence shown here is derived from an EMBL/GenBank/DDBJ whole genome shotgun (WGS) entry which is preliminary data.</text>
</comment>
<evidence type="ECO:0000313" key="1">
    <source>
        <dbReference type="EMBL" id="EJF51652.1"/>
    </source>
</evidence>
<dbReference type="Proteomes" id="UP000004578">
    <property type="component" value="Unassembled WGS sequence"/>
</dbReference>
<organism evidence="1 2">
    <name type="scientific">Schaalia georgiae F0490</name>
    <dbReference type="NCBI Taxonomy" id="1125717"/>
    <lineage>
        <taxon>Bacteria</taxon>
        <taxon>Bacillati</taxon>
        <taxon>Actinomycetota</taxon>
        <taxon>Actinomycetes</taxon>
        <taxon>Actinomycetales</taxon>
        <taxon>Actinomycetaceae</taxon>
        <taxon>Schaalia</taxon>
    </lineage>
</organism>
<accession>J0P2P0</accession>
<name>J0P2P0_9ACTO</name>
<keyword evidence="2" id="KW-1185">Reference proteome</keyword>
<dbReference type="EMBL" id="AKFS01000014">
    <property type="protein sequence ID" value="EJF51652.1"/>
    <property type="molecule type" value="Genomic_DNA"/>
</dbReference>
<feature type="non-terminal residue" evidence="1">
    <location>
        <position position="41"/>
    </location>
</feature>
<evidence type="ECO:0000313" key="2">
    <source>
        <dbReference type="Proteomes" id="UP000004578"/>
    </source>
</evidence>
<dbReference type="AlphaFoldDB" id="J0P2P0"/>
<protein>
    <submittedName>
        <fullName evidence="1">Uncharacterized protein</fullName>
    </submittedName>
</protein>
<proteinExistence type="predicted"/>
<reference evidence="1 2" key="1">
    <citation type="submission" date="2012-05" db="EMBL/GenBank/DDBJ databases">
        <authorList>
            <person name="Harkins D.M."/>
            <person name="Madupu R."/>
            <person name="Durkin A.S."/>
            <person name="Torralba M."/>
            <person name="Methe B."/>
            <person name="Sutton G.G."/>
            <person name="Nelson K.E."/>
        </authorList>
    </citation>
    <scope>NUCLEOTIDE SEQUENCE [LARGE SCALE GENOMIC DNA]</scope>
    <source>
        <strain evidence="1 2">F0490</strain>
    </source>
</reference>
<gene>
    <name evidence="1" type="ORF">HMPREF1317_2158</name>
</gene>